<proteinExistence type="predicted"/>
<feature type="transmembrane region" description="Helical" evidence="1">
    <location>
        <begin position="12"/>
        <end position="30"/>
    </location>
</feature>
<keyword evidence="1" id="KW-0472">Membrane</keyword>
<reference evidence="2 3" key="1">
    <citation type="journal article" date="2020" name="Antonie Van Leeuwenhoek">
        <title>Stenotrophomonas cyclobalanopsidis sp. nov., isolated from the leaf spot disease of Cyclobalanopsis patelliformis.</title>
        <authorList>
            <person name="Bian D.R."/>
            <person name="Xue H."/>
            <person name="Piao C.G."/>
            <person name="Li Y."/>
        </authorList>
    </citation>
    <scope>NUCLEOTIDE SEQUENCE [LARGE SCALE GENOMIC DNA]</scope>
    <source>
        <strain evidence="2 3">TPQG1-4</strain>
    </source>
</reference>
<dbReference type="EMBL" id="VYKI01000005">
    <property type="protein sequence ID" value="KAA9001596.1"/>
    <property type="molecule type" value="Genomic_DNA"/>
</dbReference>
<keyword evidence="1" id="KW-1133">Transmembrane helix</keyword>
<keyword evidence="1" id="KW-0812">Transmembrane</keyword>
<accession>A0ABQ6T384</accession>
<evidence type="ECO:0000313" key="2">
    <source>
        <dbReference type="EMBL" id="KAA9001596.1"/>
    </source>
</evidence>
<protein>
    <submittedName>
        <fullName evidence="2">Uncharacterized protein</fullName>
    </submittedName>
</protein>
<gene>
    <name evidence="2" type="ORF">FJU31_06040</name>
</gene>
<comment type="caution">
    <text evidence="2">The sequence shown here is derived from an EMBL/GenBank/DDBJ whole genome shotgun (WGS) entry which is preliminary data.</text>
</comment>
<keyword evidence="3" id="KW-1185">Reference proteome</keyword>
<dbReference type="Proteomes" id="UP000326367">
    <property type="component" value="Unassembled WGS sequence"/>
</dbReference>
<evidence type="ECO:0000313" key="3">
    <source>
        <dbReference type="Proteomes" id="UP000326367"/>
    </source>
</evidence>
<evidence type="ECO:0000256" key="1">
    <source>
        <dbReference type="SAM" id="Phobius"/>
    </source>
</evidence>
<feature type="transmembrane region" description="Helical" evidence="1">
    <location>
        <begin position="42"/>
        <end position="64"/>
    </location>
</feature>
<organism evidence="2 3">
    <name type="scientific">Stenotrophomonas cyclobalanopsidis</name>
    <dbReference type="NCBI Taxonomy" id="2771362"/>
    <lineage>
        <taxon>Bacteria</taxon>
        <taxon>Pseudomonadati</taxon>
        <taxon>Pseudomonadota</taxon>
        <taxon>Gammaproteobacteria</taxon>
        <taxon>Lysobacterales</taxon>
        <taxon>Lysobacteraceae</taxon>
        <taxon>Stenotrophomonas</taxon>
    </lineage>
</organism>
<name>A0ABQ6T384_9GAMM</name>
<sequence length="87" mass="9821">MTERMGLMYGGLQRLGPFPVVIALYLQFRGWHWGDWTGVFDIGWAGAILIFAMVLLYLVGWLLIAQKSRLETYASLLEASLQDDPAT</sequence>